<name>A0ABS8BNY7_9NEIS</name>
<dbReference type="InterPro" id="IPR000182">
    <property type="entry name" value="GNAT_dom"/>
</dbReference>
<sequence>MMNIVWRWLTFDEFDTPILFQYLQLRQQVFIVEQACAYADIDDLDLVATHLLAYCDDRLVACLRLVPPGLKYAEPSLGRVITRADFRGTGLGYQLISRGLKGAVEQYPGLNNKIGAQAHLQDFYAKSGFATVSAPYLEDDISHVDMLWQYSPIVAI</sequence>
<organism evidence="2 3">
    <name type="scientific">Deefgea salmonis</name>
    <dbReference type="NCBI Taxonomy" id="2875502"/>
    <lineage>
        <taxon>Bacteria</taxon>
        <taxon>Pseudomonadati</taxon>
        <taxon>Pseudomonadota</taxon>
        <taxon>Betaproteobacteria</taxon>
        <taxon>Neisseriales</taxon>
        <taxon>Chitinibacteraceae</taxon>
        <taxon>Deefgea</taxon>
    </lineage>
</organism>
<dbReference type="CDD" id="cd04301">
    <property type="entry name" value="NAT_SF"/>
    <property type="match status" value="1"/>
</dbReference>
<dbReference type="Gene3D" id="3.40.630.30">
    <property type="match status" value="1"/>
</dbReference>
<evidence type="ECO:0000313" key="3">
    <source>
        <dbReference type="Proteomes" id="UP001198034"/>
    </source>
</evidence>
<protein>
    <submittedName>
        <fullName evidence="2">GNAT family N-acetyltransferase</fullName>
        <ecNumber evidence="2">2.3.1.-</ecNumber>
    </submittedName>
</protein>
<keyword evidence="2" id="KW-0808">Transferase</keyword>
<keyword evidence="3" id="KW-1185">Reference proteome</keyword>
<dbReference type="PROSITE" id="PS51186">
    <property type="entry name" value="GNAT"/>
    <property type="match status" value="1"/>
</dbReference>
<dbReference type="EC" id="2.3.1.-" evidence="2"/>
<dbReference type="InterPro" id="IPR016181">
    <property type="entry name" value="Acyl_CoA_acyltransferase"/>
</dbReference>
<proteinExistence type="predicted"/>
<dbReference type="GO" id="GO:0016746">
    <property type="term" value="F:acyltransferase activity"/>
    <property type="evidence" value="ECO:0007669"/>
    <property type="project" value="UniProtKB-KW"/>
</dbReference>
<dbReference type="Proteomes" id="UP001198034">
    <property type="component" value="Unassembled WGS sequence"/>
</dbReference>
<accession>A0ABS8BNY7</accession>
<comment type="caution">
    <text evidence="2">The sequence shown here is derived from an EMBL/GenBank/DDBJ whole genome shotgun (WGS) entry which is preliminary data.</text>
</comment>
<dbReference type="SUPFAM" id="SSF55729">
    <property type="entry name" value="Acyl-CoA N-acyltransferases (Nat)"/>
    <property type="match status" value="1"/>
</dbReference>
<evidence type="ECO:0000259" key="1">
    <source>
        <dbReference type="PROSITE" id="PS51186"/>
    </source>
</evidence>
<reference evidence="2 3" key="1">
    <citation type="submission" date="2021-10" db="EMBL/GenBank/DDBJ databases">
        <authorList>
            <person name="Chen M."/>
        </authorList>
    </citation>
    <scope>NUCLEOTIDE SEQUENCE [LARGE SCALE GENOMIC DNA]</scope>
    <source>
        <strain evidence="2 3">H3-26</strain>
    </source>
</reference>
<dbReference type="RefSeq" id="WP_226765141.1">
    <property type="nucleotide sequence ID" value="NZ_JAJAWG010000015.1"/>
</dbReference>
<feature type="domain" description="N-acetyltransferase" evidence="1">
    <location>
        <begin position="9"/>
        <end position="151"/>
    </location>
</feature>
<dbReference type="EMBL" id="JAJAWG010000015">
    <property type="protein sequence ID" value="MCB5197447.1"/>
    <property type="molecule type" value="Genomic_DNA"/>
</dbReference>
<evidence type="ECO:0000313" key="2">
    <source>
        <dbReference type="EMBL" id="MCB5197447.1"/>
    </source>
</evidence>
<dbReference type="Pfam" id="PF13673">
    <property type="entry name" value="Acetyltransf_10"/>
    <property type="match status" value="1"/>
</dbReference>
<keyword evidence="2" id="KW-0012">Acyltransferase</keyword>
<gene>
    <name evidence="2" type="ORF">LG219_14380</name>
</gene>